<proteinExistence type="predicted"/>
<reference evidence="2 3" key="1">
    <citation type="journal article" date="2001" name="Lancet">
        <title>Whole genome sequencing of meticillin-resistant Staphylococcus aureus.</title>
        <authorList>
            <person name="Kuroda M."/>
            <person name="Ohta T."/>
            <person name="Uchiyama I."/>
            <person name="Baba T."/>
            <person name="Yuzawa H."/>
            <person name="Kobayashi I."/>
            <person name="Cui L."/>
            <person name="Oguchi A."/>
            <person name="Aoki K."/>
            <person name="Nagai Y."/>
            <person name="Lian J."/>
            <person name="Ito T."/>
            <person name="Kanamori M."/>
            <person name="Matsumaru H."/>
            <person name="Maruyama A."/>
            <person name="Murakami H."/>
            <person name="Hosoyama A."/>
            <person name="Mizutani-Ui Y."/>
            <person name="Takahashi N.K."/>
            <person name="Sawano T."/>
            <person name="Inoue R."/>
            <person name="Kaito C."/>
            <person name="Sekimizu K."/>
            <person name="Hirakawa H."/>
            <person name="Kuhara S."/>
            <person name="Goto S."/>
            <person name="Yabuzaki J."/>
            <person name="Kanehisa M."/>
            <person name="Yamashita A."/>
            <person name="Oshima K."/>
            <person name="Furuya K."/>
            <person name="Yoshino C."/>
            <person name="Shiba T."/>
            <person name="Hattori M."/>
            <person name="Ogasawara N."/>
            <person name="Hayashi H."/>
            <person name="Hiramatsu K."/>
        </authorList>
    </citation>
    <scope>NUCLEOTIDE SEQUENCE [LARGE SCALE GENOMIC DNA]</scope>
    <source>
        <strain evidence="3">Mu50 / ATCC 700699</strain>
    </source>
</reference>
<dbReference type="Proteomes" id="UP000002481">
    <property type="component" value="Chromosome"/>
</dbReference>
<dbReference type="InterPro" id="IPR009270">
    <property type="entry name" value="DUF927"/>
</dbReference>
<protein>
    <recommendedName>
        <fullName evidence="1">DUF927 domain-containing protein</fullName>
    </recommendedName>
</protein>
<feature type="domain" description="DUF927" evidence="1">
    <location>
        <begin position="13"/>
        <end position="300"/>
    </location>
</feature>
<dbReference type="Pfam" id="PF06048">
    <property type="entry name" value="DUF927"/>
    <property type="match status" value="1"/>
</dbReference>
<evidence type="ECO:0000313" key="2">
    <source>
        <dbReference type="EMBL" id="BAB56238.1"/>
    </source>
</evidence>
<evidence type="ECO:0000259" key="1">
    <source>
        <dbReference type="Pfam" id="PF06048"/>
    </source>
</evidence>
<evidence type="ECO:0000313" key="3">
    <source>
        <dbReference type="Proteomes" id="UP000002481"/>
    </source>
</evidence>
<sequence length="300" mass="33220">MLMEKILYQTDEFKLKPSGWYKTIPPKKDGGTEFEIMLSGPIAFTDRFIDPATRKEKVFLSDLNNIELVEKASILTALQLPSLIEYGFTINEKHIRDLGFVLQQMRSTTPLSTIYSGVGMLHTLLGPLISLDQPYFSNEITNSTSIICDNKYDLIPKGNLSEWLQMYKEEVHGNLSLELDVLFGVSSLVTAFLKYHNNVEFSGTIFSFTGQSSTGKSTAAMLAASVAGNPTKGTENLFRSWNATRNALEGYLSGNYGVPIVLDELSAATFHDTTGLLYSFAEGQGRQRANINGDVKTPKN</sequence>
<organism evidence="2 3">
    <name type="scientific">Staphylococcus aureus (strain Mu50 / ATCC 700699)</name>
    <dbReference type="NCBI Taxonomy" id="158878"/>
    <lineage>
        <taxon>Bacteria</taxon>
        <taxon>Bacillati</taxon>
        <taxon>Bacillota</taxon>
        <taxon>Bacilli</taxon>
        <taxon>Bacillales</taxon>
        <taxon>Staphylococcaceae</taxon>
        <taxon>Staphylococcus</taxon>
    </lineage>
</organism>
<dbReference type="PhylomeDB" id="A0A0H3JWS6"/>
<name>A0A0H3JWS6_STAAM</name>
<gene>
    <name evidence="2" type="ordered locus">SAV0076</name>
</gene>
<dbReference type="HOGENOM" id="CLU_026558_0_0_9"/>
<accession>A0A0H3JWS6</accession>
<dbReference type="AlphaFoldDB" id="A0A0H3JWS6"/>
<dbReference type="KEGG" id="sav:SAV0076"/>
<dbReference type="EMBL" id="BA000017">
    <property type="protein sequence ID" value="BAB56238.1"/>
    <property type="molecule type" value="Genomic_DNA"/>
</dbReference>